<organism evidence="4 5">
    <name type="scientific">Novosphingobium resinovorum</name>
    <dbReference type="NCBI Taxonomy" id="158500"/>
    <lineage>
        <taxon>Bacteria</taxon>
        <taxon>Pseudomonadati</taxon>
        <taxon>Pseudomonadota</taxon>
        <taxon>Alphaproteobacteria</taxon>
        <taxon>Sphingomonadales</taxon>
        <taxon>Sphingomonadaceae</taxon>
        <taxon>Novosphingobium</taxon>
    </lineage>
</organism>
<dbReference type="Proteomes" id="UP000024329">
    <property type="component" value="Unassembled WGS sequence"/>
</dbReference>
<keyword evidence="4" id="KW-0378">Hydrolase</keyword>
<gene>
    <name evidence="4" type="ORF">BV97_05623</name>
</gene>
<dbReference type="eggNOG" id="COG1228">
    <property type="taxonomic scope" value="Bacteria"/>
</dbReference>
<comment type="caution">
    <text evidence="4">The sequence shown here is derived from an EMBL/GenBank/DDBJ whole genome shotgun (WGS) entry which is preliminary data.</text>
</comment>
<evidence type="ECO:0000256" key="2">
    <source>
        <dbReference type="SAM" id="SignalP"/>
    </source>
</evidence>
<evidence type="ECO:0000313" key="5">
    <source>
        <dbReference type="Proteomes" id="UP000024329"/>
    </source>
</evidence>
<feature type="signal peptide" evidence="2">
    <location>
        <begin position="1"/>
        <end position="19"/>
    </location>
</feature>
<dbReference type="Pfam" id="PF01979">
    <property type="entry name" value="Amidohydro_1"/>
    <property type="match status" value="1"/>
</dbReference>
<name>A0A031J701_9SPHN</name>
<proteinExistence type="predicted"/>
<dbReference type="InterPro" id="IPR011059">
    <property type="entry name" value="Metal-dep_hydrolase_composite"/>
</dbReference>
<dbReference type="Gene3D" id="3.20.20.140">
    <property type="entry name" value="Metal-dependent hydrolases"/>
    <property type="match status" value="1"/>
</dbReference>
<feature type="region of interest" description="Disordered" evidence="1">
    <location>
        <begin position="460"/>
        <end position="481"/>
    </location>
</feature>
<dbReference type="InterPro" id="IPR051781">
    <property type="entry name" value="Metallo-dep_Hydrolase"/>
</dbReference>
<evidence type="ECO:0000259" key="3">
    <source>
        <dbReference type="Pfam" id="PF01979"/>
    </source>
</evidence>
<dbReference type="AlphaFoldDB" id="A0A031J701"/>
<protein>
    <submittedName>
        <fullName evidence="4">Amidohydrolase</fullName>
    </submittedName>
</protein>
<dbReference type="InterPro" id="IPR032466">
    <property type="entry name" value="Metal_Hydrolase"/>
</dbReference>
<feature type="region of interest" description="Disordered" evidence="1">
    <location>
        <begin position="257"/>
        <end position="276"/>
    </location>
</feature>
<feature type="domain" description="Amidohydrolase-related" evidence="3">
    <location>
        <begin position="305"/>
        <end position="451"/>
    </location>
</feature>
<evidence type="ECO:0000256" key="1">
    <source>
        <dbReference type="SAM" id="MobiDB-lite"/>
    </source>
</evidence>
<dbReference type="Gene3D" id="2.30.40.10">
    <property type="entry name" value="Urease, subunit C, domain 1"/>
    <property type="match status" value="1"/>
</dbReference>
<dbReference type="PATRIC" id="fig|158500.4.peg.5702"/>
<dbReference type="PANTHER" id="PTHR43135:SF3">
    <property type="entry name" value="ALPHA-D-RIBOSE 1-METHYLPHOSPHONATE 5-TRIPHOSPHATE DIPHOSPHATASE"/>
    <property type="match status" value="1"/>
</dbReference>
<reference evidence="4 5" key="1">
    <citation type="submission" date="2014-03" db="EMBL/GenBank/DDBJ databases">
        <title>Whole genome sequence of Novosphingobium resinovorum KF1.</title>
        <authorList>
            <person name="Gan H.M."/>
            <person name="Gan H.Y."/>
            <person name="Chew T.H."/>
            <person name="Savka M.A."/>
        </authorList>
    </citation>
    <scope>NUCLEOTIDE SEQUENCE [LARGE SCALE GENOMIC DNA]</scope>
    <source>
        <strain evidence="4 5">KF1</strain>
    </source>
</reference>
<accession>A0A031J701</accession>
<dbReference type="OrthoDB" id="9802793at2"/>
<dbReference type="GO" id="GO:0016810">
    <property type="term" value="F:hydrolase activity, acting on carbon-nitrogen (but not peptide) bonds"/>
    <property type="evidence" value="ECO:0007669"/>
    <property type="project" value="InterPro"/>
</dbReference>
<dbReference type="RefSeq" id="WP_008831847.1">
    <property type="nucleotide sequence ID" value="NZ_CP017076.1"/>
</dbReference>
<dbReference type="PANTHER" id="PTHR43135">
    <property type="entry name" value="ALPHA-D-RIBOSE 1-METHYLPHOSPHONATE 5-TRIPHOSPHATE DIPHOSPHATASE"/>
    <property type="match status" value="1"/>
</dbReference>
<sequence>MIRRLRIMAVAAASASLCAAPIAARDHAHHEQAGPFNKVGEIDPWLRDPFPSTYKPGPRSDVLFRHATVLDGAGGRLDDGDVLVRDGKIAAVGQRLANPGGVREIDAQGRWVTPGVIDVHSHDGTYVLPLTTIDRQAGDVAEASDVNVADTWIETAINPQDVAFSRALQAGVTTIQVLPGSSPIFSGRAITVKPVHVTTVAAMKFPGAPQGFKMACGENPKSEGAESHRGPTSRQGVVAYVRKTFMDAQKVLHDWRDFDGKPAKRRGPPPGRGQDLKREALAGVLAGDLRLNMHCYRADDMATMLSVMREFNIHLVAFHHAGEAYKIPELLRENDVCAAVFGDWWGFKMETLDSLRASASMLDKAGVCVTMHSDSPASGQRLAMEAAKAAGAGRQMGIAVPPERMIRWITSNPARVLGLSDRIGTLAPGFNADVVLWSGNPFSIYTKADLVLMDGAVVSDRSAPSEEPDSDFELGRAAVRP</sequence>
<dbReference type="SUPFAM" id="SSF51556">
    <property type="entry name" value="Metallo-dependent hydrolases"/>
    <property type="match status" value="1"/>
</dbReference>
<dbReference type="EMBL" id="JFYZ01000080">
    <property type="protein sequence ID" value="EZP68515.1"/>
    <property type="molecule type" value="Genomic_DNA"/>
</dbReference>
<dbReference type="InterPro" id="IPR006680">
    <property type="entry name" value="Amidohydro-rel"/>
</dbReference>
<keyword evidence="2" id="KW-0732">Signal</keyword>
<feature type="chain" id="PRO_5001551489" evidence="2">
    <location>
        <begin position="20"/>
        <end position="481"/>
    </location>
</feature>
<dbReference type="SUPFAM" id="SSF51338">
    <property type="entry name" value="Composite domain of metallo-dependent hydrolases"/>
    <property type="match status" value="1"/>
</dbReference>
<evidence type="ECO:0000313" key="4">
    <source>
        <dbReference type="EMBL" id="EZP68515.1"/>
    </source>
</evidence>